<organism evidence="15 16">
    <name type="scientific">Anaerosalibacter bizertensis</name>
    <dbReference type="NCBI Taxonomy" id="932217"/>
    <lineage>
        <taxon>Bacteria</taxon>
        <taxon>Bacillati</taxon>
        <taxon>Bacillota</taxon>
        <taxon>Tissierellia</taxon>
        <taxon>Tissierellales</taxon>
        <taxon>Sporanaerobacteraceae</taxon>
        <taxon>Anaerosalibacter</taxon>
    </lineage>
</organism>
<dbReference type="GO" id="GO:0006189">
    <property type="term" value="P:'de novo' IMP biosynthetic process"/>
    <property type="evidence" value="ECO:0007669"/>
    <property type="project" value="UniProtKB-UniRule"/>
</dbReference>
<keyword evidence="6 12" id="KW-0547">Nucleotide-binding</keyword>
<dbReference type="InterPro" id="IPR004733">
    <property type="entry name" value="PurM_cligase"/>
</dbReference>
<comment type="subcellular location">
    <subcellularLocation>
        <location evidence="12">Cytoplasm</location>
    </subcellularLocation>
</comment>
<dbReference type="InterPro" id="IPR016188">
    <property type="entry name" value="PurM-like_N"/>
</dbReference>
<dbReference type="InterPro" id="IPR010918">
    <property type="entry name" value="PurM-like_C_dom"/>
</dbReference>
<dbReference type="RefSeq" id="WP_237962736.1">
    <property type="nucleotide sequence ID" value="NZ_JAKNID010000003.1"/>
</dbReference>
<dbReference type="HAMAP" id="MF_00741">
    <property type="entry name" value="AIRS"/>
    <property type="match status" value="1"/>
</dbReference>
<dbReference type="GO" id="GO:0004637">
    <property type="term" value="F:phosphoribosylamine-glycine ligase activity"/>
    <property type="evidence" value="ECO:0007669"/>
    <property type="project" value="TreeGrafter"/>
</dbReference>
<dbReference type="Gene3D" id="3.30.1330.10">
    <property type="entry name" value="PurM-like, N-terminal domain"/>
    <property type="match status" value="1"/>
</dbReference>
<dbReference type="EC" id="6.3.3.1" evidence="3 12"/>
<dbReference type="SUPFAM" id="SSF55326">
    <property type="entry name" value="PurM N-terminal domain-like"/>
    <property type="match status" value="1"/>
</dbReference>
<dbReference type="AlphaFoldDB" id="A0A9Q4AAV1"/>
<dbReference type="GO" id="GO:0046084">
    <property type="term" value="P:adenine biosynthetic process"/>
    <property type="evidence" value="ECO:0007669"/>
    <property type="project" value="TreeGrafter"/>
</dbReference>
<evidence type="ECO:0000256" key="10">
    <source>
        <dbReference type="ARBA" id="ARBA00033093"/>
    </source>
</evidence>
<comment type="catalytic activity">
    <reaction evidence="11 12">
        <text>2-formamido-N(1)-(5-O-phospho-beta-D-ribosyl)acetamidine + ATP = 5-amino-1-(5-phospho-beta-D-ribosyl)imidazole + ADP + phosphate + H(+)</text>
        <dbReference type="Rhea" id="RHEA:23032"/>
        <dbReference type="ChEBI" id="CHEBI:15378"/>
        <dbReference type="ChEBI" id="CHEBI:30616"/>
        <dbReference type="ChEBI" id="CHEBI:43474"/>
        <dbReference type="ChEBI" id="CHEBI:137981"/>
        <dbReference type="ChEBI" id="CHEBI:147287"/>
        <dbReference type="ChEBI" id="CHEBI:456216"/>
        <dbReference type="EC" id="6.3.3.1"/>
    </reaction>
</comment>
<evidence type="ECO:0000256" key="4">
    <source>
        <dbReference type="ARBA" id="ARBA00020367"/>
    </source>
</evidence>
<feature type="domain" description="PurM-like C-terminal" evidence="14">
    <location>
        <begin position="173"/>
        <end position="336"/>
    </location>
</feature>
<evidence type="ECO:0000256" key="9">
    <source>
        <dbReference type="ARBA" id="ARBA00032931"/>
    </source>
</evidence>
<comment type="caution">
    <text evidence="15">The sequence shown here is derived from an EMBL/GenBank/DDBJ whole genome shotgun (WGS) entry which is preliminary data.</text>
</comment>
<gene>
    <name evidence="12 15" type="primary">purM</name>
    <name evidence="15" type="ORF">L0P62_01715</name>
</gene>
<dbReference type="GO" id="GO:0004641">
    <property type="term" value="F:phosphoribosylformylglycinamidine cyclo-ligase activity"/>
    <property type="evidence" value="ECO:0007669"/>
    <property type="project" value="UniProtKB-UniRule"/>
</dbReference>
<evidence type="ECO:0000256" key="7">
    <source>
        <dbReference type="ARBA" id="ARBA00022840"/>
    </source>
</evidence>
<evidence type="ECO:0000256" key="1">
    <source>
        <dbReference type="ARBA" id="ARBA00004686"/>
    </source>
</evidence>
<keyword evidence="5 12" id="KW-0436">Ligase</keyword>
<dbReference type="GO" id="GO:0005524">
    <property type="term" value="F:ATP binding"/>
    <property type="evidence" value="ECO:0007669"/>
    <property type="project" value="UniProtKB-KW"/>
</dbReference>
<dbReference type="Proteomes" id="UP001108123">
    <property type="component" value="Unassembled WGS sequence"/>
</dbReference>
<evidence type="ECO:0000259" key="14">
    <source>
        <dbReference type="Pfam" id="PF02769"/>
    </source>
</evidence>
<keyword evidence="7 12" id="KW-0067">ATP-binding</keyword>
<dbReference type="PANTHER" id="PTHR10520:SF12">
    <property type="entry name" value="TRIFUNCTIONAL PURINE BIOSYNTHETIC PROTEIN ADENOSINE-3"/>
    <property type="match status" value="1"/>
</dbReference>
<dbReference type="PANTHER" id="PTHR10520">
    <property type="entry name" value="TRIFUNCTIONAL PURINE BIOSYNTHETIC PROTEIN ADENOSINE-3-RELATED"/>
    <property type="match status" value="1"/>
</dbReference>
<dbReference type="GO" id="GO:0005829">
    <property type="term" value="C:cytosol"/>
    <property type="evidence" value="ECO:0007669"/>
    <property type="project" value="TreeGrafter"/>
</dbReference>
<dbReference type="InterPro" id="IPR036676">
    <property type="entry name" value="PurM-like_C_sf"/>
</dbReference>
<keyword evidence="12" id="KW-0658">Purine biosynthesis</keyword>
<dbReference type="CDD" id="cd02196">
    <property type="entry name" value="PurM"/>
    <property type="match status" value="1"/>
</dbReference>
<dbReference type="Pfam" id="PF00586">
    <property type="entry name" value="AIRS"/>
    <property type="match status" value="1"/>
</dbReference>
<dbReference type="EMBL" id="JAKNID010000003">
    <property type="protein sequence ID" value="MCG4564153.1"/>
    <property type="molecule type" value="Genomic_DNA"/>
</dbReference>
<dbReference type="Pfam" id="PF02769">
    <property type="entry name" value="AIRS_C"/>
    <property type="match status" value="1"/>
</dbReference>
<reference evidence="15" key="1">
    <citation type="submission" date="2022-01" db="EMBL/GenBank/DDBJ databases">
        <title>Collection of gut derived symbiotic bacterial strains cultured from healthy donors.</title>
        <authorList>
            <person name="Lin H."/>
            <person name="Kohout C."/>
            <person name="Waligurski E."/>
            <person name="Pamer E.G."/>
        </authorList>
    </citation>
    <scope>NUCLEOTIDE SEQUENCE</scope>
    <source>
        <strain evidence="15">MSK.14.39</strain>
    </source>
</reference>
<protein>
    <recommendedName>
        <fullName evidence="4 12">Phosphoribosylformylglycinamidine cyclo-ligase</fullName>
        <ecNumber evidence="3 12">6.3.3.1</ecNumber>
    </recommendedName>
    <alternativeName>
        <fullName evidence="9 12">AIR synthase</fullName>
    </alternativeName>
    <alternativeName>
        <fullName evidence="10 12">AIRS</fullName>
    </alternativeName>
    <alternativeName>
        <fullName evidence="8 12">Phosphoribosyl-aminoimidazole synthetase</fullName>
    </alternativeName>
</protein>
<evidence type="ECO:0000256" key="5">
    <source>
        <dbReference type="ARBA" id="ARBA00022598"/>
    </source>
</evidence>
<dbReference type="SUPFAM" id="SSF56042">
    <property type="entry name" value="PurM C-terminal domain-like"/>
    <property type="match status" value="1"/>
</dbReference>
<evidence type="ECO:0000256" key="6">
    <source>
        <dbReference type="ARBA" id="ARBA00022741"/>
    </source>
</evidence>
<evidence type="ECO:0000256" key="12">
    <source>
        <dbReference type="HAMAP-Rule" id="MF_00741"/>
    </source>
</evidence>
<proteinExistence type="inferred from homology"/>
<dbReference type="InterPro" id="IPR036921">
    <property type="entry name" value="PurM-like_N_sf"/>
</dbReference>
<comment type="similarity">
    <text evidence="2 12">Belongs to the AIR synthase family.</text>
</comment>
<evidence type="ECO:0000256" key="3">
    <source>
        <dbReference type="ARBA" id="ARBA00013047"/>
    </source>
</evidence>
<evidence type="ECO:0000313" key="16">
    <source>
        <dbReference type="Proteomes" id="UP001108123"/>
    </source>
</evidence>
<evidence type="ECO:0000256" key="8">
    <source>
        <dbReference type="ARBA" id="ARBA00031908"/>
    </source>
</evidence>
<keyword evidence="16" id="KW-1185">Reference proteome</keyword>
<sequence>MKLTYKEAGVNKEAGYKEVQLIKNFISKTYTEGVLSNVGGFSGLFALDKEKYNEPVLVSGTDGVGTKLKIAFMMDKHDTVGEDCVAMCVNDILCQGAKPLFFLDYIATGKLEPEKMAKIVEGVANGCIKGGCALIGGETAEMPGFYQDGEYDMAGFGVGIVDKDKIIDGSAIEEGDLVVGLPSSGVHSNGYSLVRKIFFDKAKLDVDKYIPELKSTLGEALLKPTRIYTNPLYDLIENFNLKGISHITGGGFYENIPRMLPEGLTAVINTKDIERPYIFDLIQEYGDIDTDEMYSTFNMGIGIVFVVGKDEIDDVLSFLNEKGEKAVLLGEIKTEEERVILCHQ</sequence>
<evidence type="ECO:0000256" key="2">
    <source>
        <dbReference type="ARBA" id="ARBA00010280"/>
    </source>
</evidence>
<name>A0A9Q4AAV1_9FIRM</name>
<dbReference type="Gene3D" id="3.90.650.10">
    <property type="entry name" value="PurM-like C-terminal domain"/>
    <property type="match status" value="1"/>
</dbReference>
<keyword evidence="12" id="KW-0963">Cytoplasm</keyword>
<dbReference type="NCBIfam" id="TIGR00878">
    <property type="entry name" value="purM"/>
    <property type="match status" value="1"/>
</dbReference>
<dbReference type="FunFam" id="3.30.1330.10:FF:000001">
    <property type="entry name" value="Phosphoribosylformylglycinamidine cyclo-ligase"/>
    <property type="match status" value="1"/>
</dbReference>
<evidence type="ECO:0000259" key="13">
    <source>
        <dbReference type="Pfam" id="PF00586"/>
    </source>
</evidence>
<feature type="domain" description="PurM-like N-terminal" evidence="13">
    <location>
        <begin position="56"/>
        <end position="161"/>
    </location>
</feature>
<evidence type="ECO:0000313" key="15">
    <source>
        <dbReference type="EMBL" id="MCG4564153.1"/>
    </source>
</evidence>
<dbReference type="FunFam" id="3.90.650.10:FF:000001">
    <property type="entry name" value="Phosphoribosylformylglycinamidine cyclo-ligase"/>
    <property type="match status" value="1"/>
</dbReference>
<evidence type="ECO:0000256" key="11">
    <source>
        <dbReference type="ARBA" id="ARBA00049057"/>
    </source>
</evidence>
<comment type="pathway">
    <text evidence="1 12">Purine metabolism; IMP biosynthesis via de novo pathway; 5-amino-1-(5-phospho-D-ribosyl)imidazole from N(2)-formyl-N(1)-(5-phospho-D-ribosyl)glycinamide: step 2/2.</text>
</comment>
<accession>A0A9Q4AAV1</accession>